<gene>
    <name evidence="2" type="ORF">DB30_04894</name>
</gene>
<feature type="domain" description="Pyruvate phosphate dikinase AMP/ATP-binding" evidence="1">
    <location>
        <begin position="362"/>
        <end position="665"/>
    </location>
</feature>
<dbReference type="Gene3D" id="3.30.1490.20">
    <property type="entry name" value="ATP-grasp fold, A domain"/>
    <property type="match status" value="1"/>
</dbReference>
<dbReference type="RefSeq" id="WP_052550249.1">
    <property type="nucleotide sequence ID" value="NZ_JMCC02000042.1"/>
</dbReference>
<dbReference type="InterPro" id="IPR002192">
    <property type="entry name" value="PPDK_AMP/ATP-bd"/>
</dbReference>
<evidence type="ECO:0000313" key="2">
    <source>
        <dbReference type="EMBL" id="KIG16176.1"/>
    </source>
</evidence>
<dbReference type="Pfam" id="PF01326">
    <property type="entry name" value="PPDK_N"/>
    <property type="match status" value="1"/>
</dbReference>
<comment type="caution">
    <text evidence="2">The sequence shown here is derived from an EMBL/GenBank/DDBJ whole genome shotgun (WGS) entry which is preliminary data.</text>
</comment>
<organism evidence="2 3">
    <name type="scientific">Enhygromyxa salina</name>
    <dbReference type="NCBI Taxonomy" id="215803"/>
    <lineage>
        <taxon>Bacteria</taxon>
        <taxon>Pseudomonadati</taxon>
        <taxon>Myxococcota</taxon>
        <taxon>Polyangia</taxon>
        <taxon>Nannocystales</taxon>
        <taxon>Nannocystaceae</taxon>
        <taxon>Enhygromyxa</taxon>
    </lineage>
</organism>
<evidence type="ECO:0000259" key="1">
    <source>
        <dbReference type="Pfam" id="PF01326"/>
    </source>
</evidence>
<proteinExistence type="predicted"/>
<sequence>MHQPSPSSLALALGFVSSLGLGACGEPEPQWACVLDPATEVDYSQTLGCRADYERLATLPTSSTKAAAITAKTVYDSFDGQLYVQDTSKYPIHWDFAFKHLSGGGSPIVPQLASFNESEYYSPGRRFLLGALTYYDGPAVYTYEISPYDTMSAAQIQLSYEKLAASTWIGEELYFHPTSQAVELEAEKLPDSVKIITTDELYAGQQFQILNTGETYAKLIFSTAAELETNYVTFRDVVVLDAVPNDISVVSGIITAEFQTPLSHINVLSQNRGTPNLGLREAFTHETLRALEDKWVRFAVTADSWEIEEVTQAQADAWWEANRPEMVGVPAKDLSVTQITDIEDVLDPALSVANAIDKAIPAFGGKASNFAVLPLIGPELNPPKAFAIPVYFYDQFLVENGFDLRIAQMLADDAFTGDAATRDQMLKALRDDMRAAPINAAFMAALTAKLEAEYPGVRMRFRSSTNAEDLEGFTGAGLYTSASGSLGSLDEPIEDAIRKVWASVWYFRAFEEREYRSIEHTAVGMSLLCHNSFPDEEANGVALTANIFDQTGAEPGFYINVQEGEASVVSPDPGVTTDELIYHFDFPGQPVVFVTHSNLVPAGENVLTNAELYALGTALAKIHSFFADVYPPNEDGWYAMDVEFKFDDVETLDEPVLWIKQARPHPGLGN</sequence>
<reference evidence="2 3" key="1">
    <citation type="submission" date="2014-12" db="EMBL/GenBank/DDBJ databases">
        <title>Genome assembly of Enhygromyxa salina DSM 15201.</title>
        <authorList>
            <person name="Sharma G."/>
            <person name="Subramanian S."/>
        </authorList>
    </citation>
    <scope>NUCLEOTIDE SEQUENCE [LARGE SCALE GENOMIC DNA]</scope>
    <source>
        <strain evidence="2 3">DSM 15201</strain>
    </source>
</reference>
<dbReference type="AlphaFoldDB" id="A0A0C2CYY7"/>
<dbReference type="Proteomes" id="UP000031599">
    <property type="component" value="Unassembled WGS sequence"/>
</dbReference>
<dbReference type="GO" id="GO:0016301">
    <property type="term" value="F:kinase activity"/>
    <property type="evidence" value="ECO:0007669"/>
    <property type="project" value="InterPro"/>
</dbReference>
<keyword evidence="2" id="KW-0670">Pyruvate</keyword>
<dbReference type="GO" id="GO:0005524">
    <property type="term" value="F:ATP binding"/>
    <property type="evidence" value="ECO:0007669"/>
    <property type="project" value="InterPro"/>
</dbReference>
<name>A0A0C2CYY7_9BACT</name>
<evidence type="ECO:0000313" key="3">
    <source>
        <dbReference type="Proteomes" id="UP000031599"/>
    </source>
</evidence>
<protein>
    <submittedName>
        <fullName evidence="2">Phosphoenolpyruvate synthase</fullName>
    </submittedName>
</protein>
<dbReference type="SUPFAM" id="SSF56059">
    <property type="entry name" value="Glutathione synthetase ATP-binding domain-like"/>
    <property type="match status" value="1"/>
</dbReference>
<accession>A0A0C2CYY7</accession>
<dbReference type="InterPro" id="IPR013815">
    <property type="entry name" value="ATP_grasp_subdomain_1"/>
</dbReference>
<dbReference type="EMBL" id="JMCC02000042">
    <property type="protein sequence ID" value="KIG16176.1"/>
    <property type="molecule type" value="Genomic_DNA"/>
</dbReference>